<comment type="similarity">
    <text evidence="1">Belongs to the DprA/Smf family.</text>
</comment>
<dbReference type="Pfam" id="PF02481">
    <property type="entry name" value="DNA_processg_A"/>
    <property type="match status" value="1"/>
</dbReference>
<dbReference type="EMBL" id="BMNI01000001">
    <property type="protein sequence ID" value="GGO85379.1"/>
    <property type="molecule type" value="Genomic_DNA"/>
</dbReference>
<dbReference type="PANTHER" id="PTHR43022">
    <property type="entry name" value="PROTEIN SMF"/>
    <property type="match status" value="1"/>
</dbReference>
<dbReference type="SUPFAM" id="SSF102405">
    <property type="entry name" value="MCP/YpsA-like"/>
    <property type="match status" value="1"/>
</dbReference>
<organism evidence="4 5">
    <name type="scientific">Nocardioides phosphati</name>
    <dbReference type="NCBI Taxonomy" id="1867775"/>
    <lineage>
        <taxon>Bacteria</taxon>
        <taxon>Bacillati</taxon>
        <taxon>Actinomycetota</taxon>
        <taxon>Actinomycetes</taxon>
        <taxon>Propionibacteriales</taxon>
        <taxon>Nocardioidaceae</taxon>
        <taxon>Nocardioides</taxon>
    </lineage>
</organism>
<comment type="caution">
    <text evidence="4">The sequence shown here is derived from an EMBL/GenBank/DDBJ whole genome shotgun (WGS) entry which is preliminary data.</text>
</comment>
<evidence type="ECO:0000259" key="3">
    <source>
        <dbReference type="Pfam" id="PF02481"/>
    </source>
</evidence>
<evidence type="ECO:0000256" key="1">
    <source>
        <dbReference type="ARBA" id="ARBA00006525"/>
    </source>
</evidence>
<dbReference type="InterPro" id="IPR057666">
    <property type="entry name" value="DrpA_SLOG"/>
</dbReference>
<dbReference type="NCBIfam" id="TIGR00732">
    <property type="entry name" value="dprA"/>
    <property type="match status" value="1"/>
</dbReference>
<keyword evidence="5" id="KW-1185">Reference proteome</keyword>
<sequence>MHELGGEPVGLWVRGAGDLTQLGANAVAVVGSRAATDYGMQQATELSRELAATGHTVVSGLAYGVDQAAHRGALIADGPTIAVLPGGVDRPYPAAHAQLLEAIAERGLVVSEAPPGAGPTRTRFLARNRIVAGLSEGTVVVEGALRSGALNTAHWTTNLHRPLMGVPGPVSSAASTGVNQLIRLGQASMVTTAQDVITDVAIRAARGAGGAKQLDESFVPGPVRSTQHAIPTPAAGASAPRR</sequence>
<feature type="domain" description="Smf/DprA SLOG" evidence="3">
    <location>
        <begin position="3"/>
        <end position="200"/>
    </location>
</feature>
<name>A0ABQ2N6V4_9ACTN</name>
<evidence type="ECO:0000313" key="4">
    <source>
        <dbReference type="EMBL" id="GGO85379.1"/>
    </source>
</evidence>
<dbReference type="PANTHER" id="PTHR43022:SF1">
    <property type="entry name" value="PROTEIN SMF"/>
    <property type="match status" value="1"/>
</dbReference>
<reference evidence="5" key="1">
    <citation type="journal article" date="2019" name="Int. J. Syst. Evol. Microbiol.">
        <title>The Global Catalogue of Microorganisms (GCM) 10K type strain sequencing project: providing services to taxonomists for standard genome sequencing and annotation.</title>
        <authorList>
            <consortium name="The Broad Institute Genomics Platform"/>
            <consortium name="The Broad Institute Genome Sequencing Center for Infectious Disease"/>
            <person name="Wu L."/>
            <person name="Ma J."/>
        </authorList>
    </citation>
    <scope>NUCLEOTIDE SEQUENCE [LARGE SCALE GENOMIC DNA]</scope>
    <source>
        <strain evidence="5">CGMCC 4.7371</strain>
    </source>
</reference>
<dbReference type="RefSeq" id="WP_229662559.1">
    <property type="nucleotide sequence ID" value="NZ_BMNI01000001.1"/>
</dbReference>
<gene>
    <name evidence="4" type="ORF">GCM10011584_05210</name>
</gene>
<evidence type="ECO:0000256" key="2">
    <source>
        <dbReference type="SAM" id="MobiDB-lite"/>
    </source>
</evidence>
<dbReference type="InterPro" id="IPR003488">
    <property type="entry name" value="DprA"/>
</dbReference>
<dbReference type="Gene3D" id="3.40.50.450">
    <property type="match status" value="1"/>
</dbReference>
<accession>A0ABQ2N6V4</accession>
<protein>
    <recommendedName>
        <fullName evidence="3">Smf/DprA SLOG domain-containing protein</fullName>
    </recommendedName>
</protein>
<feature type="region of interest" description="Disordered" evidence="2">
    <location>
        <begin position="211"/>
        <end position="242"/>
    </location>
</feature>
<dbReference type="Proteomes" id="UP000655410">
    <property type="component" value="Unassembled WGS sequence"/>
</dbReference>
<evidence type="ECO:0000313" key="5">
    <source>
        <dbReference type="Proteomes" id="UP000655410"/>
    </source>
</evidence>
<proteinExistence type="inferred from homology"/>